<name>A0A1H8TLG6_9BRAD</name>
<dbReference type="InterPro" id="IPR006311">
    <property type="entry name" value="TAT_signal"/>
</dbReference>
<feature type="signal peptide" evidence="2">
    <location>
        <begin position="1"/>
        <end position="35"/>
    </location>
</feature>
<dbReference type="InterPro" id="IPR006143">
    <property type="entry name" value="RND_pump_MFP"/>
</dbReference>
<organism evidence="4 5">
    <name type="scientific">Rhodopseudomonas pseudopalustris</name>
    <dbReference type="NCBI Taxonomy" id="1513892"/>
    <lineage>
        <taxon>Bacteria</taxon>
        <taxon>Pseudomonadati</taxon>
        <taxon>Pseudomonadota</taxon>
        <taxon>Alphaproteobacteria</taxon>
        <taxon>Hyphomicrobiales</taxon>
        <taxon>Nitrobacteraceae</taxon>
        <taxon>Rhodopseudomonas</taxon>
    </lineage>
</organism>
<dbReference type="GO" id="GO:0015562">
    <property type="term" value="F:efflux transmembrane transporter activity"/>
    <property type="evidence" value="ECO:0007669"/>
    <property type="project" value="TreeGrafter"/>
</dbReference>
<feature type="chain" id="PRO_5011576945" evidence="2">
    <location>
        <begin position="36"/>
        <end position="307"/>
    </location>
</feature>
<accession>A0A1H8TLG6</accession>
<evidence type="ECO:0000256" key="1">
    <source>
        <dbReference type="ARBA" id="ARBA00009477"/>
    </source>
</evidence>
<dbReference type="NCBIfam" id="TIGR01730">
    <property type="entry name" value="RND_mfp"/>
    <property type="match status" value="1"/>
</dbReference>
<sequence length="307" mass="31522">MSHDVATGHSRRLFRRGASLLALGAICATALPARAADEANADAVKGQAVTVLKATKSCFPAIVEVSGFLIPRDEVSVRPDRPGAKVTEVTVDAGEIVAQGQTLARLAGPEGGSTTIQAPVAGLVSSSTAVIGAPASAKGDALFTIIARGEFDLVGQVPTRNLAQLATNQSAAVKIVGVPDEITGRVRRVSATVEPNSQLGNVFVGISSTKRLLSNASGRAMIKTGESCGISVPLTAVLYSSAGTVVQVVRRQTVETKRVEIGLMNGGNVEIREGLQEGDVVVARAGALLREGDTVRPVIAAAQSTEQ</sequence>
<dbReference type="GO" id="GO:1990281">
    <property type="term" value="C:efflux pump complex"/>
    <property type="evidence" value="ECO:0007669"/>
    <property type="project" value="TreeGrafter"/>
</dbReference>
<gene>
    <name evidence="4" type="ORF">SAMN05444123_1064</name>
</gene>
<protein>
    <submittedName>
        <fullName evidence="4">RND family efflux transporter, MFP subunit</fullName>
    </submittedName>
</protein>
<dbReference type="EMBL" id="FODT01000006">
    <property type="protein sequence ID" value="SEO91695.1"/>
    <property type="molecule type" value="Genomic_DNA"/>
</dbReference>
<dbReference type="PROSITE" id="PS51318">
    <property type="entry name" value="TAT"/>
    <property type="match status" value="1"/>
</dbReference>
<reference evidence="5" key="1">
    <citation type="submission" date="2016-10" db="EMBL/GenBank/DDBJ databases">
        <authorList>
            <person name="Varghese N."/>
            <person name="Submissions S."/>
        </authorList>
    </citation>
    <scope>NUCLEOTIDE SEQUENCE [LARGE SCALE GENOMIC DNA]</scope>
    <source>
        <strain evidence="5">DSM 123</strain>
    </source>
</reference>
<proteinExistence type="inferred from homology"/>
<evidence type="ECO:0000313" key="5">
    <source>
        <dbReference type="Proteomes" id="UP000199615"/>
    </source>
</evidence>
<dbReference type="OrthoDB" id="7422354at2"/>
<dbReference type="AlphaFoldDB" id="A0A1H8TLG6"/>
<dbReference type="PANTHER" id="PTHR30469">
    <property type="entry name" value="MULTIDRUG RESISTANCE PROTEIN MDTA"/>
    <property type="match status" value="1"/>
</dbReference>
<dbReference type="InterPro" id="IPR058637">
    <property type="entry name" value="YknX-like_C"/>
</dbReference>
<dbReference type="Pfam" id="PF25989">
    <property type="entry name" value="YknX_C"/>
    <property type="match status" value="1"/>
</dbReference>
<evidence type="ECO:0000256" key="2">
    <source>
        <dbReference type="SAM" id="SignalP"/>
    </source>
</evidence>
<dbReference type="Gene3D" id="2.40.50.100">
    <property type="match status" value="1"/>
</dbReference>
<keyword evidence="5" id="KW-1185">Reference proteome</keyword>
<comment type="similarity">
    <text evidence="1">Belongs to the membrane fusion protein (MFP) (TC 8.A.1) family.</text>
</comment>
<feature type="domain" description="YknX-like C-terminal permuted SH3-like" evidence="3">
    <location>
        <begin position="230"/>
        <end position="296"/>
    </location>
</feature>
<dbReference type="Proteomes" id="UP000199615">
    <property type="component" value="Unassembled WGS sequence"/>
</dbReference>
<evidence type="ECO:0000259" key="3">
    <source>
        <dbReference type="Pfam" id="PF25989"/>
    </source>
</evidence>
<dbReference type="PANTHER" id="PTHR30469:SF15">
    <property type="entry name" value="HLYD FAMILY OF SECRETION PROTEINS"/>
    <property type="match status" value="1"/>
</dbReference>
<evidence type="ECO:0000313" key="4">
    <source>
        <dbReference type="EMBL" id="SEO91695.1"/>
    </source>
</evidence>
<keyword evidence="2" id="KW-0732">Signal</keyword>
<dbReference type="RefSeq" id="WP_092684239.1">
    <property type="nucleotide sequence ID" value="NZ_FODT01000006.1"/>
</dbReference>
<dbReference type="Gene3D" id="2.40.420.20">
    <property type="match status" value="1"/>
</dbReference>